<keyword evidence="1" id="KW-1133">Transmembrane helix</keyword>
<feature type="transmembrane region" description="Helical" evidence="1">
    <location>
        <begin position="106"/>
        <end position="126"/>
    </location>
</feature>
<organism evidence="2 3">
    <name type="scientific">Xenoophorus captivus</name>
    <dbReference type="NCBI Taxonomy" id="1517983"/>
    <lineage>
        <taxon>Eukaryota</taxon>
        <taxon>Metazoa</taxon>
        <taxon>Chordata</taxon>
        <taxon>Craniata</taxon>
        <taxon>Vertebrata</taxon>
        <taxon>Euteleostomi</taxon>
        <taxon>Actinopterygii</taxon>
        <taxon>Neopterygii</taxon>
        <taxon>Teleostei</taxon>
        <taxon>Neoteleostei</taxon>
        <taxon>Acanthomorphata</taxon>
        <taxon>Ovalentaria</taxon>
        <taxon>Atherinomorphae</taxon>
        <taxon>Cyprinodontiformes</taxon>
        <taxon>Goodeidae</taxon>
        <taxon>Xenoophorus</taxon>
    </lineage>
</organism>
<comment type="caution">
    <text evidence="2">The sequence shown here is derived from an EMBL/GenBank/DDBJ whole genome shotgun (WGS) entry which is preliminary data.</text>
</comment>
<keyword evidence="1" id="KW-0472">Membrane</keyword>
<dbReference type="Proteomes" id="UP001434883">
    <property type="component" value="Unassembled WGS sequence"/>
</dbReference>
<evidence type="ECO:0000256" key="1">
    <source>
        <dbReference type="SAM" id="Phobius"/>
    </source>
</evidence>
<name>A0ABV0RRQ7_9TELE</name>
<dbReference type="EMBL" id="JAHRIN010054881">
    <property type="protein sequence ID" value="MEQ2210865.1"/>
    <property type="molecule type" value="Genomic_DNA"/>
</dbReference>
<evidence type="ECO:0000313" key="3">
    <source>
        <dbReference type="Proteomes" id="UP001434883"/>
    </source>
</evidence>
<evidence type="ECO:0000313" key="2">
    <source>
        <dbReference type="EMBL" id="MEQ2210865.1"/>
    </source>
</evidence>
<keyword evidence="3" id="KW-1185">Reference proteome</keyword>
<accession>A0ABV0RRQ7</accession>
<protein>
    <submittedName>
        <fullName evidence="2">Uncharacterized protein</fullName>
    </submittedName>
</protein>
<keyword evidence="1" id="KW-0812">Transmembrane</keyword>
<gene>
    <name evidence="2" type="ORF">XENOCAPTIV_020672</name>
</gene>
<sequence>MDCLFSHIIYGKKTHEQISSITCEHTHTHTHTHTHARTHANSPYHQLSPNISFATRDHHISDPSSKPDMTFPASPLTFLLPHTARQEPGAPPCLPQALAEQTQHSVMSLFAFYLSLFLQYAVVKFWSSKHVNFL</sequence>
<proteinExistence type="predicted"/>
<reference evidence="2 3" key="1">
    <citation type="submission" date="2021-06" db="EMBL/GenBank/DDBJ databases">
        <authorList>
            <person name="Palmer J.M."/>
        </authorList>
    </citation>
    <scope>NUCLEOTIDE SEQUENCE [LARGE SCALE GENOMIC DNA]</scope>
    <source>
        <strain evidence="2 3">XC_2019</strain>
        <tissue evidence="2">Muscle</tissue>
    </source>
</reference>